<accession>A0A392NVQ9</accession>
<dbReference type="Proteomes" id="UP000265520">
    <property type="component" value="Unassembled WGS sequence"/>
</dbReference>
<proteinExistence type="inferred from homology"/>
<evidence type="ECO:0000256" key="3">
    <source>
        <dbReference type="PROSITE-ProRule" id="PRU00708"/>
    </source>
</evidence>
<dbReference type="InterPro" id="IPR011990">
    <property type="entry name" value="TPR-like_helical_dom_sf"/>
</dbReference>
<protein>
    <submittedName>
        <fullName evidence="4">Pentatricopeptide repeat-containing protein</fullName>
    </submittedName>
</protein>
<feature type="repeat" description="PPR" evidence="3">
    <location>
        <begin position="33"/>
        <end position="67"/>
    </location>
</feature>
<organism evidence="4 5">
    <name type="scientific">Trifolium medium</name>
    <dbReference type="NCBI Taxonomy" id="97028"/>
    <lineage>
        <taxon>Eukaryota</taxon>
        <taxon>Viridiplantae</taxon>
        <taxon>Streptophyta</taxon>
        <taxon>Embryophyta</taxon>
        <taxon>Tracheophyta</taxon>
        <taxon>Spermatophyta</taxon>
        <taxon>Magnoliopsida</taxon>
        <taxon>eudicotyledons</taxon>
        <taxon>Gunneridae</taxon>
        <taxon>Pentapetalae</taxon>
        <taxon>rosids</taxon>
        <taxon>fabids</taxon>
        <taxon>Fabales</taxon>
        <taxon>Fabaceae</taxon>
        <taxon>Papilionoideae</taxon>
        <taxon>50 kb inversion clade</taxon>
        <taxon>NPAAA clade</taxon>
        <taxon>Hologalegina</taxon>
        <taxon>IRL clade</taxon>
        <taxon>Trifolieae</taxon>
        <taxon>Trifolium</taxon>
    </lineage>
</organism>
<dbReference type="AlphaFoldDB" id="A0A392NVQ9"/>
<comment type="similarity">
    <text evidence="1">Belongs to the PPR family. P subfamily.</text>
</comment>
<evidence type="ECO:0000256" key="1">
    <source>
        <dbReference type="ARBA" id="ARBA00007626"/>
    </source>
</evidence>
<dbReference type="EMBL" id="LXQA010049511">
    <property type="protein sequence ID" value="MCI02565.1"/>
    <property type="molecule type" value="Genomic_DNA"/>
</dbReference>
<evidence type="ECO:0000256" key="2">
    <source>
        <dbReference type="ARBA" id="ARBA00022737"/>
    </source>
</evidence>
<dbReference type="NCBIfam" id="TIGR00756">
    <property type="entry name" value="PPR"/>
    <property type="match status" value="2"/>
</dbReference>
<evidence type="ECO:0000313" key="5">
    <source>
        <dbReference type="Proteomes" id="UP000265520"/>
    </source>
</evidence>
<feature type="repeat" description="PPR" evidence="3">
    <location>
        <begin position="1"/>
        <end position="32"/>
    </location>
</feature>
<keyword evidence="5" id="KW-1185">Reference proteome</keyword>
<reference evidence="4 5" key="1">
    <citation type="journal article" date="2018" name="Front. Plant Sci.">
        <title>Red Clover (Trifolium pratense) and Zigzag Clover (T. medium) - A Picture of Genomic Similarities and Differences.</title>
        <authorList>
            <person name="Dluhosova J."/>
            <person name="Istvanek J."/>
            <person name="Nedelnik J."/>
            <person name="Repkova J."/>
        </authorList>
    </citation>
    <scope>NUCLEOTIDE SEQUENCE [LARGE SCALE GENOMIC DNA]</scope>
    <source>
        <strain evidence="5">cv. 10/8</strain>
        <tissue evidence="4">Leaf</tissue>
    </source>
</reference>
<sequence>MYNTLINALGKAGRIDEVNKFFEQMRSSGINPDVVTYNTLIEIHSKAGRVKDAYKFLKMMLDAGCTPNHVTDTTLDYLVKEIDKLRYQKASILSEKEQCALESVENLVGSKGRGLVKKVET</sequence>
<dbReference type="PANTHER" id="PTHR47447">
    <property type="entry name" value="OS03G0856100 PROTEIN"/>
    <property type="match status" value="1"/>
</dbReference>
<name>A0A392NVQ9_9FABA</name>
<comment type="caution">
    <text evidence="4">The sequence shown here is derived from an EMBL/GenBank/DDBJ whole genome shotgun (WGS) entry which is preliminary data.</text>
</comment>
<keyword evidence="2" id="KW-0677">Repeat</keyword>
<dbReference type="Pfam" id="PF13041">
    <property type="entry name" value="PPR_2"/>
    <property type="match status" value="1"/>
</dbReference>
<dbReference type="InterPro" id="IPR002885">
    <property type="entry name" value="PPR_rpt"/>
</dbReference>
<dbReference type="Gene3D" id="1.25.40.10">
    <property type="entry name" value="Tetratricopeptide repeat domain"/>
    <property type="match status" value="1"/>
</dbReference>
<evidence type="ECO:0000313" key="4">
    <source>
        <dbReference type="EMBL" id="MCI02565.1"/>
    </source>
</evidence>
<dbReference type="PROSITE" id="PS51375">
    <property type="entry name" value="PPR"/>
    <property type="match status" value="2"/>
</dbReference>
<dbReference type="PANTHER" id="PTHR47447:SF21">
    <property type="entry name" value="PENTACOTRIPEPTIDE-REPEAT REGION OF PRORP DOMAIN-CONTAINING PROTEIN"/>
    <property type="match status" value="1"/>
</dbReference>